<comment type="similarity">
    <text evidence="1">Belongs to the sigma-70 factor family. ECF subfamily.</text>
</comment>
<sequence length="186" mass="20597">MAYDTSLFDHQSALLACAAGDRRALERLYAEESRYLLGVALRIVRQRALAEDVLHDAFVNIWTRAGSFDPERGSAKGWMYSVVRHQALDTVRASQRDNLSEVAVEDIASDEGDDDSSVSCSIDLRASLGKLDQCLTLLDEKKRTSIVYAYVDGCSHSEIAERLKAPLGSVKAWIKRGLAALRECMT</sequence>
<dbReference type="SUPFAM" id="SSF88659">
    <property type="entry name" value="Sigma3 and sigma4 domains of RNA polymerase sigma factors"/>
    <property type="match status" value="1"/>
</dbReference>
<evidence type="ECO:0000259" key="6">
    <source>
        <dbReference type="Pfam" id="PF08281"/>
    </source>
</evidence>
<gene>
    <name evidence="7" type="ORF">PQR63_01585</name>
</gene>
<dbReference type="PANTHER" id="PTHR43133">
    <property type="entry name" value="RNA POLYMERASE ECF-TYPE SIGMA FACTO"/>
    <property type="match status" value="1"/>
</dbReference>
<dbReference type="EMBL" id="JAQQFR010000001">
    <property type="protein sequence ID" value="MFL9877057.1"/>
    <property type="molecule type" value="Genomic_DNA"/>
</dbReference>
<dbReference type="Pfam" id="PF04542">
    <property type="entry name" value="Sigma70_r2"/>
    <property type="match status" value="1"/>
</dbReference>
<evidence type="ECO:0000256" key="1">
    <source>
        <dbReference type="ARBA" id="ARBA00010641"/>
    </source>
</evidence>
<feature type="domain" description="RNA polymerase sigma factor 70 region 4 type 2" evidence="6">
    <location>
        <begin position="129"/>
        <end position="181"/>
    </location>
</feature>
<dbReference type="InterPro" id="IPR014284">
    <property type="entry name" value="RNA_pol_sigma-70_dom"/>
</dbReference>
<protein>
    <submittedName>
        <fullName evidence="7">Sigma-70 family RNA polymerase sigma factor</fullName>
    </submittedName>
</protein>
<dbReference type="Gene3D" id="1.10.1740.10">
    <property type="match status" value="1"/>
</dbReference>
<evidence type="ECO:0000256" key="2">
    <source>
        <dbReference type="ARBA" id="ARBA00023015"/>
    </source>
</evidence>
<dbReference type="NCBIfam" id="TIGR02937">
    <property type="entry name" value="sigma70-ECF"/>
    <property type="match status" value="1"/>
</dbReference>
<dbReference type="InterPro" id="IPR013325">
    <property type="entry name" value="RNA_pol_sigma_r2"/>
</dbReference>
<organism evidence="7 8">
    <name type="scientific">Herbaspirillum rhizosphaerae</name>
    <dbReference type="NCBI Taxonomy" id="346179"/>
    <lineage>
        <taxon>Bacteria</taxon>
        <taxon>Pseudomonadati</taxon>
        <taxon>Pseudomonadota</taxon>
        <taxon>Betaproteobacteria</taxon>
        <taxon>Burkholderiales</taxon>
        <taxon>Oxalobacteraceae</taxon>
        <taxon>Herbaspirillum</taxon>
    </lineage>
</organism>
<evidence type="ECO:0000313" key="7">
    <source>
        <dbReference type="EMBL" id="MFL9877057.1"/>
    </source>
</evidence>
<evidence type="ECO:0000313" key="8">
    <source>
        <dbReference type="Proteomes" id="UP001629214"/>
    </source>
</evidence>
<evidence type="ECO:0000256" key="3">
    <source>
        <dbReference type="ARBA" id="ARBA00023082"/>
    </source>
</evidence>
<accession>A0ABW8Z1S2</accession>
<keyword evidence="4" id="KW-0804">Transcription</keyword>
<dbReference type="SUPFAM" id="SSF88946">
    <property type="entry name" value="Sigma2 domain of RNA polymerase sigma factors"/>
    <property type="match status" value="1"/>
</dbReference>
<dbReference type="InterPro" id="IPR036388">
    <property type="entry name" value="WH-like_DNA-bd_sf"/>
</dbReference>
<dbReference type="InterPro" id="IPR013324">
    <property type="entry name" value="RNA_pol_sigma_r3/r4-like"/>
</dbReference>
<dbReference type="RefSeq" id="WP_408165046.1">
    <property type="nucleotide sequence ID" value="NZ_JAQQFR010000001.1"/>
</dbReference>
<dbReference type="InterPro" id="IPR013249">
    <property type="entry name" value="RNA_pol_sigma70_r4_t2"/>
</dbReference>
<dbReference type="Proteomes" id="UP001629214">
    <property type="component" value="Unassembled WGS sequence"/>
</dbReference>
<comment type="caution">
    <text evidence="7">The sequence shown here is derived from an EMBL/GenBank/DDBJ whole genome shotgun (WGS) entry which is preliminary data.</text>
</comment>
<dbReference type="NCBIfam" id="NF009189">
    <property type="entry name" value="PRK12537.1"/>
    <property type="match status" value="1"/>
</dbReference>
<dbReference type="Gene3D" id="1.10.10.10">
    <property type="entry name" value="Winged helix-like DNA-binding domain superfamily/Winged helix DNA-binding domain"/>
    <property type="match status" value="1"/>
</dbReference>
<name>A0ABW8Z1S2_9BURK</name>
<reference evidence="7 8" key="1">
    <citation type="journal article" date="2024" name="Chem. Sci.">
        <title>Discovery of megapolipeptins by genome mining of a Burkholderiales bacteria collection.</title>
        <authorList>
            <person name="Paulo B.S."/>
            <person name="Recchia M.J.J."/>
            <person name="Lee S."/>
            <person name="Fergusson C.H."/>
            <person name="Romanowski S.B."/>
            <person name="Hernandez A."/>
            <person name="Krull N."/>
            <person name="Liu D.Y."/>
            <person name="Cavanagh H."/>
            <person name="Bos A."/>
            <person name="Gray C.A."/>
            <person name="Murphy B.T."/>
            <person name="Linington R.G."/>
            <person name="Eustaquio A.S."/>
        </authorList>
    </citation>
    <scope>NUCLEOTIDE SEQUENCE [LARGE SCALE GENOMIC DNA]</scope>
    <source>
        <strain evidence="7 8">RL21-008-BIB-B</strain>
    </source>
</reference>
<keyword evidence="3" id="KW-0731">Sigma factor</keyword>
<keyword evidence="2" id="KW-0805">Transcription regulation</keyword>
<dbReference type="InterPro" id="IPR039425">
    <property type="entry name" value="RNA_pol_sigma-70-like"/>
</dbReference>
<feature type="domain" description="RNA polymerase sigma-70 region 2" evidence="5">
    <location>
        <begin position="28"/>
        <end position="96"/>
    </location>
</feature>
<dbReference type="Pfam" id="PF08281">
    <property type="entry name" value="Sigma70_r4_2"/>
    <property type="match status" value="1"/>
</dbReference>
<proteinExistence type="inferred from homology"/>
<dbReference type="InterPro" id="IPR007627">
    <property type="entry name" value="RNA_pol_sigma70_r2"/>
</dbReference>
<evidence type="ECO:0000256" key="4">
    <source>
        <dbReference type="ARBA" id="ARBA00023163"/>
    </source>
</evidence>
<evidence type="ECO:0000259" key="5">
    <source>
        <dbReference type="Pfam" id="PF04542"/>
    </source>
</evidence>
<keyword evidence="8" id="KW-1185">Reference proteome</keyword>
<dbReference type="PANTHER" id="PTHR43133:SF62">
    <property type="entry name" value="RNA POLYMERASE SIGMA FACTOR SIGZ"/>
    <property type="match status" value="1"/>
</dbReference>